<name>A0ABU4J1E4_9VIBR</name>
<dbReference type="SUPFAM" id="SSF69593">
    <property type="entry name" value="Glycerol-3-phosphate (1)-acyltransferase"/>
    <property type="match status" value="1"/>
</dbReference>
<evidence type="ECO:0000259" key="1">
    <source>
        <dbReference type="Pfam" id="PF01553"/>
    </source>
</evidence>
<proteinExistence type="predicted"/>
<comment type="caution">
    <text evidence="2">The sequence shown here is derived from an EMBL/GenBank/DDBJ whole genome shotgun (WGS) entry which is preliminary data.</text>
</comment>
<dbReference type="PANTHER" id="PTHR30068">
    <property type="entry name" value="URONATE ISOMERASE"/>
    <property type="match status" value="1"/>
</dbReference>
<organism evidence="2 3">
    <name type="scientific">Vibrio rhizosphaerae</name>
    <dbReference type="NCBI Taxonomy" id="398736"/>
    <lineage>
        <taxon>Bacteria</taxon>
        <taxon>Pseudomonadati</taxon>
        <taxon>Pseudomonadota</taxon>
        <taxon>Gammaproteobacteria</taxon>
        <taxon>Vibrionales</taxon>
        <taxon>Vibrionaceae</taxon>
        <taxon>Vibrio</taxon>
    </lineage>
</organism>
<accession>A0ABU4J1E4</accession>
<dbReference type="RefSeq" id="WP_318585552.1">
    <property type="nucleotide sequence ID" value="NZ_JAWRCP010000002.1"/>
</dbReference>
<keyword evidence="2" id="KW-0808">Transferase</keyword>
<reference evidence="2 3" key="1">
    <citation type="submission" date="2023-11" db="EMBL/GenBank/DDBJ databases">
        <title>Plant-associative lifestyle of Vibrio porteresiae and its evolutionary dynamics.</title>
        <authorList>
            <person name="Rameshkumar N."/>
            <person name="Kirti K."/>
        </authorList>
    </citation>
    <scope>NUCLEOTIDE SEQUENCE [LARGE SCALE GENOMIC DNA]</scope>
    <source>
        <strain evidence="2 3">MSSRF7</strain>
    </source>
</reference>
<dbReference type="EMBL" id="JAWRCP010000002">
    <property type="protein sequence ID" value="MDW6094368.1"/>
    <property type="molecule type" value="Genomic_DNA"/>
</dbReference>
<keyword evidence="3" id="KW-1185">Reference proteome</keyword>
<dbReference type="Pfam" id="PF01553">
    <property type="entry name" value="Acyltransferase"/>
    <property type="match status" value="1"/>
</dbReference>
<gene>
    <name evidence="2" type="ORF">SBX64_17650</name>
</gene>
<dbReference type="PANTHER" id="PTHR30068:SF3">
    <property type="entry name" value="PHOSPHOLIPID_GLYCEROL ACYLTRANSFERASE DOMAIN-CONTAINING PROTEIN"/>
    <property type="match status" value="1"/>
</dbReference>
<evidence type="ECO:0000313" key="2">
    <source>
        <dbReference type="EMBL" id="MDW6094368.1"/>
    </source>
</evidence>
<evidence type="ECO:0000313" key="3">
    <source>
        <dbReference type="Proteomes" id="UP001279860"/>
    </source>
</evidence>
<dbReference type="Proteomes" id="UP001279860">
    <property type="component" value="Unassembled WGS sequence"/>
</dbReference>
<sequence>MTSITDPYAEIRPYDDDEIPAAINRLIQDDEFIHAIVQHRFKHHAGWIQTLISPWVKVYLKLKWRKLNSVAAIQLEVKKYLDQTLATTSGGVTYSGLDKLDKNQAYLFVSNHRDIAMDPALVNYGLHVSGHQTVRIAIGDNLLRKPCATELMKLNKSFIVKRSAKGPREMMKALATLSGYIKNSLETGHSIWIAQREGRAKDGNDFTDPAILKMFYVEGRSKKIDFATYIKSLKIVPVAIAYENDPCDLAKAKELYEKATLGAYEKSEFEDIDSIIQGIVGEKGRIHVAFGDVIEQDFTTPDALAEEIDRQIHQHYQLFPINRLAAGCESDEVTQATREILNQKLACLPEGAHPYLLASYANPVKNKPQVSDSNSLSGIDQSV</sequence>
<dbReference type="GO" id="GO:0016746">
    <property type="term" value="F:acyltransferase activity"/>
    <property type="evidence" value="ECO:0007669"/>
    <property type="project" value="UniProtKB-KW"/>
</dbReference>
<feature type="domain" description="Phospholipid/glycerol acyltransferase" evidence="1">
    <location>
        <begin position="92"/>
        <end position="194"/>
    </location>
</feature>
<dbReference type="InterPro" id="IPR002123">
    <property type="entry name" value="Plipid/glycerol_acylTrfase"/>
</dbReference>
<protein>
    <submittedName>
        <fullName evidence="2">1-acyl-sn-glycerol-3-phosphate acyltransferase</fullName>
    </submittedName>
</protein>
<keyword evidence="2" id="KW-0012">Acyltransferase</keyword>